<protein>
    <submittedName>
        <fullName evidence="5">Sugar ABC transporter substrate-binding protein</fullName>
    </submittedName>
</protein>
<dbReference type="RefSeq" id="WP_119836116.1">
    <property type="nucleotide sequence ID" value="NZ_CP032514.1"/>
</dbReference>
<dbReference type="Gene3D" id="3.40.190.10">
    <property type="entry name" value="Periplasmic binding protein-like II"/>
    <property type="match status" value="1"/>
</dbReference>
<proteinExistence type="inferred from homology"/>
<keyword evidence="6" id="KW-1185">Reference proteome</keyword>
<dbReference type="Proteomes" id="UP000273001">
    <property type="component" value="Chromosome"/>
</dbReference>
<accession>A0ABN5PTB8</accession>
<comment type="similarity">
    <text evidence="2">Belongs to the bacterial solute-binding protein 1 family.</text>
</comment>
<dbReference type="CDD" id="cd13585">
    <property type="entry name" value="PBP2_TMBP_like"/>
    <property type="match status" value="1"/>
</dbReference>
<dbReference type="SUPFAM" id="SSF53850">
    <property type="entry name" value="Periplasmic binding protein-like II"/>
    <property type="match status" value="1"/>
</dbReference>
<dbReference type="InterPro" id="IPR006059">
    <property type="entry name" value="SBP"/>
</dbReference>
<dbReference type="PROSITE" id="PS51318">
    <property type="entry name" value="TAT"/>
    <property type="match status" value="1"/>
</dbReference>
<reference evidence="5 6" key="1">
    <citation type="submission" date="2018-09" db="EMBL/GenBank/DDBJ databases">
        <authorList>
            <person name="Li J."/>
        </authorList>
    </citation>
    <scope>NUCLEOTIDE SEQUENCE [LARGE SCALE GENOMIC DNA]</scope>
    <source>
        <strain evidence="5 6">2129</strain>
    </source>
</reference>
<gene>
    <name evidence="5" type="ORF">D5R93_08645</name>
</gene>
<evidence type="ECO:0000313" key="6">
    <source>
        <dbReference type="Proteomes" id="UP000273001"/>
    </source>
</evidence>
<keyword evidence="4" id="KW-0732">Signal</keyword>
<dbReference type="InterPro" id="IPR006311">
    <property type="entry name" value="TAT_signal"/>
</dbReference>
<dbReference type="InterPro" id="IPR050490">
    <property type="entry name" value="Bact_solute-bd_prot1"/>
</dbReference>
<name>A0ABN5PTB8_9ACTO</name>
<evidence type="ECO:0000313" key="5">
    <source>
        <dbReference type="EMBL" id="AYD90066.1"/>
    </source>
</evidence>
<dbReference type="PANTHER" id="PTHR43649:SF31">
    <property type="entry name" value="SN-GLYCEROL-3-PHOSPHATE-BINDING PERIPLASMIC PROTEIN UGPB"/>
    <property type="match status" value="1"/>
</dbReference>
<organism evidence="5 6">
    <name type="scientific">Actinomyces lilanjuaniae</name>
    <dbReference type="NCBI Taxonomy" id="2321394"/>
    <lineage>
        <taxon>Bacteria</taxon>
        <taxon>Bacillati</taxon>
        <taxon>Actinomycetota</taxon>
        <taxon>Actinomycetes</taxon>
        <taxon>Actinomycetales</taxon>
        <taxon>Actinomycetaceae</taxon>
        <taxon>Actinomyces</taxon>
    </lineage>
</organism>
<evidence type="ECO:0000256" key="4">
    <source>
        <dbReference type="ARBA" id="ARBA00022729"/>
    </source>
</evidence>
<dbReference type="EMBL" id="CP032514">
    <property type="protein sequence ID" value="AYD90066.1"/>
    <property type="molecule type" value="Genomic_DNA"/>
</dbReference>
<dbReference type="Pfam" id="PF13416">
    <property type="entry name" value="SBP_bac_8"/>
    <property type="match status" value="1"/>
</dbReference>
<sequence>MTSTFFRHTGFARTDASGSAATPSRLLLTRRTALSALAASATALTLGACAQGSSSTGASTDSSTIDYWLWDASQLPGYQQCADVFEEKTGIRVRITQLGWDDYWTKLTAGLLAGTAPDVFTDHIARFAQLADLDVLVPLEEQPAWAEVDESAFQEGLIDLWKGEDGHQYGCPKDWDTEAVFYNKDMVAEAGLTEEDLATWEWNPDDGGTFEKVLARLTVDRNGVRGDEEGFDPAHVATYGIGIQDSGGSDGQTQWSPFTGSLGSWMYTDQETWGTRYRYDDPEFQKTIDWYFGLVRKGYMNPNGAFSDATGTDVQIGSGKVALAIHGAWMFNTFAGLDVSIGITTTPRGPSGTSASLFNGLGDSIVKQSTKIEAASKWVAFLGTAEAQDIIAAQGVVFPAIASSTQKAVAVFEETGLPTQPFTQHVEEGTTFFFPLTYFGSDVTAIMTPAMEDVWANGVPASSLTGYNEQVNLLFETSTHEDEG</sequence>
<evidence type="ECO:0000256" key="1">
    <source>
        <dbReference type="ARBA" id="ARBA00004196"/>
    </source>
</evidence>
<evidence type="ECO:0000256" key="2">
    <source>
        <dbReference type="ARBA" id="ARBA00008520"/>
    </source>
</evidence>
<evidence type="ECO:0000256" key="3">
    <source>
        <dbReference type="ARBA" id="ARBA00022448"/>
    </source>
</evidence>
<dbReference type="PANTHER" id="PTHR43649">
    <property type="entry name" value="ARABINOSE-BINDING PROTEIN-RELATED"/>
    <property type="match status" value="1"/>
</dbReference>
<comment type="subcellular location">
    <subcellularLocation>
        <location evidence="1">Cell envelope</location>
    </subcellularLocation>
</comment>
<keyword evidence="3" id="KW-0813">Transport</keyword>